<feature type="repeat" description="WD" evidence="3">
    <location>
        <begin position="279"/>
        <end position="324"/>
    </location>
</feature>
<dbReference type="PANTHER" id="PTHR19854:SF1">
    <property type="entry name" value="GUANINE NUCLEOTIDE-BINDING PROTEIN SUBUNIT BETA-LIKE PROTEIN 1"/>
    <property type="match status" value="1"/>
</dbReference>
<dbReference type="InterPro" id="IPR036322">
    <property type="entry name" value="WD40_repeat_dom_sf"/>
</dbReference>
<gene>
    <name evidence="4" type="ORF">ABEB36_006448</name>
</gene>
<organism evidence="4 5">
    <name type="scientific">Hypothenemus hampei</name>
    <name type="common">Coffee berry borer</name>
    <dbReference type="NCBI Taxonomy" id="57062"/>
    <lineage>
        <taxon>Eukaryota</taxon>
        <taxon>Metazoa</taxon>
        <taxon>Ecdysozoa</taxon>
        <taxon>Arthropoda</taxon>
        <taxon>Hexapoda</taxon>
        <taxon>Insecta</taxon>
        <taxon>Pterygota</taxon>
        <taxon>Neoptera</taxon>
        <taxon>Endopterygota</taxon>
        <taxon>Coleoptera</taxon>
        <taxon>Polyphaga</taxon>
        <taxon>Cucujiformia</taxon>
        <taxon>Curculionidae</taxon>
        <taxon>Scolytinae</taxon>
        <taxon>Hypothenemus</taxon>
    </lineage>
</organism>
<keyword evidence="1 3" id="KW-0853">WD repeat</keyword>
<dbReference type="InterPro" id="IPR015943">
    <property type="entry name" value="WD40/YVTN_repeat-like_dom_sf"/>
</dbReference>
<evidence type="ECO:0000256" key="1">
    <source>
        <dbReference type="ARBA" id="ARBA00022574"/>
    </source>
</evidence>
<dbReference type="AlphaFoldDB" id="A0ABD1EQJ3"/>
<reference evidence="4 5" key="1">
    <citation type="submission" date="2024-05" db="EMBL/GenBank/DDBJ databases">
        <title>Genetic variation in Jamaican populations of the coffee berry borer (Hypothenemus hampei).</title>
        <authorList>
            <person name="Errbii M."/>
            <person name="Myrie A."/>
        </authorList>
    </citation>
    <scope>NUCLEOTIDE SEQUENCE [LARGE SCALE GENOMIC DNA]</scope>
    <source>
        <strain evidence="4">JA-Hopewell-2020-01-JO</strain>
        <tissue evidence="4">Whole body</tissue>
    </source>
</reference>
<evidence type="ECO:0000256" key="3">
    <source>
        <dbReference type="PROSITE-ProRule" id="PRU00221"/>
    </source>
</evidence>
<evidence type="ECO:0008006" key="6">
    <source>
        <dbReference type="Google" id="ProtNLM"/>
    </source>
</evidence>
<evidence type="ECO:0000256" key="2">
    <source>
        <dbReference type="ARBA" id="ARBA00022737"/>
    </source>
</evidence>
<evidence type="ECO:0000313" key="5">
    <source>
        <dbReference type="Proteomes" id="UP001566132"/>
    </source>
</evidence>
<accession>A0ABD1EQJ3</accession>
<dbReference type="Gene3D" id="2.130.10.10">
    <property type="entry name" value="YVTN repeat-like/Quinoprotein amine dehydrogenase"/>
    <property type="match status" value="2"/>
</dbReference>
<keyword evidence="5" id="KW-1185">Reference proteome</keyword>
<dbReference type="SMART" id="SM00320">
    <property type="entry name" value="WD40"/>
    <property type="match status" value="4"/>
</dbReference>
<proteinExistence type="predicted"/>
<dbReference type="PANTHER" id="PTHR19854">
    <property type="entry name" value="TRANSDUCIN BETA-LIKE 3"/>
    <property type="match status" value="1"/>
</dbReference>
<dbReference type="PROSITE" id="PS50294">
    <property type="entry name" value="WD_REPEATS_REGION"/>
    <property type="match status" value="1"/>
</dbReference>
<evidence type="ECO:0000313" key="4">
    <source>
        <dbReference type="EMBL" id="KAL1501046.1"/>
    </source>
</evidence>
<sequence>MITGIGILPPDPLYCFKENMGPVHCICFPKRNPDYSDLLLAGTENGDVYFFDLECNRLQYKKNMGESIQAIHSREYDIITQEKSGLIKLWSIENNSSYNVQKTFHSYGGFCRSIFEQDKRELIFAQETGRLEAIDLNNFQVIKQFVPGELCGNPMCLETFQYKGTTLLFVGYESGHIILYDYNTAKQCCQLKLNKELITSVTFDPNTLRGVVASSSDTLEIIRLNPDCLELVEAAELPLPNSGCQVVKFRPDHKLFMAGGWDGRLRIYSWRTLRTLVILTEHKKQISDIQFSPAVVRNWESKIFASGGADGTIALWNVYHSYTY</sequence>
<dbReference type="SUPFAM" id="SSF50978">
    <property type="entry name" value="WD40 repeat-like"/>
    <property type="match status" value="1"/>
</dbReference>
<dbReference type="EMBL" id="JBDJPC010000005">
    <property type="protein sequence ID" value="KAL1501046.1"/>
    <property type="molecule type" value="Genomic_DNA"/>
</dbReference>
<dbReference type="Pfam" id="PF00400">
    <property type="entry name" value="WD40"/>
    <property type="match status" value="2"/>
</dbReference>
<dbReference type="InterPro" id="IPR001680">
    <property type="entry name" value="WD40_rpt"/>
</dbReference>
<dbReference type="Proteomes" id="UP001566132">
    <property type="component" value="Unassembled WGS sequence"/>
</dbReference>
<protein>
    <recommendedName>
        <fullName evidence="6">Guanine nucleotide-binding protein subunit beta-like protein 1</fullName>
    </recommendedName>
</protein>
<comment type="caution">
    <text evidence="4">The sequence shown here is derived from an EMBL/GenBank/DDBJ whole genome shotgun (WGS) entry which is preliminary data.</text>
</comment>
<name>A0ABD1EQJ3_HYPHA</name>
<keyword evidence="2" id="KW-0677">Repeat</keyword>
<dbReference type="PROSITE" id="PS50082">
    <property type="entry name" value="WD_REPEATS_2"/>
    <property type="match status" value="1"/>
</dbReference>